<reference evidence="3" key="2">
    <citation type="submission" date="2015-01" db="EMBL/GenBank/DDBJ databases">
        <title>Evolutionary Origins and Diversification of the Mycorrhizal Mutualists.</title>
        <authorList>
            <consortium name="DOE Joint Genome Institute"/>
            <consortium name="Mycorrhizal Genomics Consortium"/>
            <person name="Kohler A."/>
            <person name="Kuo A."/>
            <person name="Nagy L.G."/>
            <person name="Floudas D."/>
            <person name="Copeland A."/>
            <person name="Barry K.W."/>
            <person name="Cichocki N."/>
            <person name="Veneault-Fourrey C."/>
            <person name="LaButti K."/>
            <person name="Lindquist E.A."/>
            <person name="Lipzen A."/>
            <person name="Lundell T."/>
            <person name="Morin E."/>
            <person name="Murat C."/>
            <person name="Riley R."/>
            <person name="Ohm R."/>
            <person name="Sun H."/>
            <person name="Tunlid A."/>
            <person name="Henrissat B."/>
            <person name="Grigoriev I.V."/>
            <person name="Hibbett D.S."/>
            <person name="Martin F."/>
        </authorList>
    </citation>
    <scope>NUCLEOTIDE SEQUENCE [LARGE SCALE GENOMIC DNA]</scope>
    <source>
        <strain evidence="3">Zn</strain>
    </source>
</reference>
<dbReference type="Pfam" id="PF13409">
    <property type="entry name" value="GST_N_2"/>
    <property type="match status" value="1"/>
</dbReference>
<reference evidence="2 3" key="1">
    <citation type="submission" date="2014-04" db="EMBL/GenBank/DDBJ databases">
        <authorList>
            <consortium name="DOE Joint Genome Institute"/>
            <person name="Kuo A."/>
            <person name="Martino E."/>
            <person name="Perotto S."/>
            <person name="Kohler A."/>
            <person name="Nagy L.G."/>
            <person name="Floudas D."/>
            <person name="Copeland A."/>
            <person name="Barry K.W."/>
            <person name="Cichocki N."/>
            <person name="Veneault-Fourrey C."/>
            <person name="LaButti K."/>
            <person name="Lindquist E.A."/>
            <person name="Lipzen A."/>
            <person name="Lundell T."/>
            <person name="Morin E."/>
            <person name="Murat C."/>
            <person name="Sun H."/>
            <person name="Tunlid A."/>
            <person name="Henrissat B."/>
            <person name="Grigoriev I.V."/>
            <person name="Hibbett D.S."/>
            <person name="Martin F."/>
            <person name="Nordberg H.P."/>
            <person name="Cantor M.N."/>
            <person name="Hua S.X."/>
        </authorList>
    </citation>
    <scope>NUCLEOTIDE SEQUENCE [LARGE SCALE GENOMIC DNA]</scope>
    <source>
        <strain evidence="2 3">Zn</strain>
    </source>
</reference>
<dbReference type="Gene3D" id="1.20.1050.10">
    <property type="match status" value="1"/>
</dbReference>
<gene>
    <name evidence="2" type="ORF">OIDMADRAFT_139191</name>
</gene>
<dbReference type="Proteomes" id="UP000054321">
    <property type="component" value="Unassembled WGS sequence"/>
</dbReference>
<name>A0A0C3C1J3_OIDMZ</name>
<dbReference type="InterPro" id="IPR036282">
    <property type="entry name" value="Glutathione-S-Trfase_C_sf"/>
</dbReference>
<dbReference type="SUPFAM" id="SSF52833">
    <property type="entry name" value="Thioredoxin-like"/>
    <property type="match status" value="1"/>
</dbReference>
<dbReference type="InParanoid" id="A0A0C3C1J3"/>
<evidence type="ECO:0000259" key="1">
    <source>
        <dbReference type="PROSITE" id="PS50404"/>
    </source>
</evidence>
<protein>
    <recommendedName>
        <fullName evidence="1">GST N-terminal domain-containing protein</fullName>
    </recommendedName>
</protein>
<dbReference type="CDD" id="cd00570">
    <property type="entry name" value="GST_N_family"/>
    <property type="match status" value="1"/>
</dbReference>
<accession>A0A0C3C1J3</accession>
<dbReference type="OrthoDB" id="202840at2759"/>
<dbReference type="SUPFAM" id="SSF47616">
    <property type="entry name" value="GST C-terminal domain-like"/>
    <property type="match status" value="1"/>
</dbReference>
<dbReference type="SFLD" id="SFLDS00019">
    <property type="entry name" value="Glutathione_Transferase_(cytos"/>
    <property type="match status" value="1"/>
</dbReference>
<evidence type="ECO:0000313" key="2">
    <source>
        <dbReference type="EMBL" id="KIM92703.1"/>
    </source>
</evidence>
<dbReference type="AlphaFoldDB" id="A0A0C3C1J3"/>
<dbReference type="InterPro" id="IPR036249">
    <property type="entry name" value="Thioredoxin-like_sf"/>
</dbReference>
<proteinExistence type="predicted"/>
<evidence type="ECO:0000313" key="3">
    <source>
        <dbReference type="Proteomes" id="UP000054321"/>
    </source>
</evidence>
<dbReference type="SFLD" id="SFLDG00358">
    <property type="entry name" value="Main_(cytGST)"/>
    <property type="match status" value="1"/>
</dbReference>
<dbReference type="GO" id="GO:0005737">
    <property type="term" value="C:cytoplasm"/>
    <property type="evidence" value="ECO:0007669"/>
    <property type="project" value="TreeGrafter"/>
</dbReference>
<dbReference type="Gene3D" id="3.40.30.10">
    <property type="entry name" value="Glutaredoxin"/>
    <property type="match status" value="1"/>
</dbReference>
<dbReference type="PANTHER" id="PTHR43968">
    <property type="match status" value="1"/>
</dbReference>
<dbReference type="InterPro" id="IPR004045">
    <property type="entry name" value="Glutathione_S-Trfase_N"/>
</dbReference>
<dbReference type="InterPro" id="IPR050983">
    <property type="entry name" value="GST_Omega/HSP26"/>
</dbReference>
<dbReference type="PANTHER" id="PTHR43968:SF8">
    <property type="entry name" value="S-TRANSFERASE, PUTATIVE (AFU_ORTHOLOGUE AFUA_2G00590)-RELATED"/>
    <property type="match status" value="1"/>
</dbReference>
<feature type="domain" description="GST N-terminal" evidence="1">
    <location>
        <begin position="8"/>
        <end position="87"/>
    </location>
</feature>
<keyword evidence="3" id="KW-1185">Reference proteome</keyword>
<dbReference type="HOGENOM" id="CLU_074611_0_0_1"/>
<dbReference type="EMBL" id="KN832909">
    <property type="protein sequence ID" value="KIM92703.1"/>
    <property type="molecule type" value="Genomic_DNA"/>
</dbReference>
<dbReference type="PROSITE" id="PS50404">
    <property type="entry name" value="GST_NTER"/>
    <property type="match status" value="1"/>
</dbReference>
<sequence length="238" mass="26124">MGSNTEATKITLYTSVNSPWAHGAQIALRELGLKFEIVIVDVSKPRTPEYLAINPRGLVPSMDYNGTILTESGLISQFLVDTHSSHLLKSSSEPGGALQRFRIGFFVDTFFSKVATLFFGLLHGPEEETETEGQKLAETIVKELEPLLADAGPFFGGSERLTLAEVQTGGFILRILSYPKYDGLLPKSVLTILETKAPNFLKWANKVASEKSVTYIWDERVAAESVTAKMKARRAAAK</sequence>
<dbReference type="InterPro" id="IPR040079">
    <property type="entry name" value="Glutathione_S-Trfase"/>
</dbReference>
<dbReference type="STRING" id="913774.A0A0C3C1J3"/>
<organism evidence="2 3">
    <name type="scientific">Oidiodendron maius (strain Zn)</name>
    <dbReference type="NCBI Taxonomy" id="913774"/>
    <lineage>
        <taxon>Eukaryota</taxon>
        <taxon>Fungi</taxon>
        <taxon>Dikarya</taxon>
        <taxon>Ascomycota</taxon>
        <taxon>Pezizomycotina</taxon>
        <taxon>Leotiomycetes</taxon>
        <taxon>Leotiomycetes incertae sedis</taxon>
        <taxon>Myxotrichaceae</taxon>
        <taxon>Oidiodendron</taxon>
    </lineage>
</organism>